<dbReference type="Pfam" id="PF01344">
    <property type="entry name" value="Kelch_1"/>
    <property type="match status" value="1"/>
</dbReference>
<name>A0A1J6JQ01_NICAT</name>
<feature type="non-terminal residue" evidence="3">
    <location>
        <position position="1"/>
    </location>
</feature>
<organism evidence="3 4">
    <name type="scientific">Nicotiana attenuata</name>
    <name type="common">Coyote tobacco</name>
    <dbReference type="NCBI Taxonomy" id="49451"/>
    <lineage>
        <taxon>Eukaryota</taxon>
        <taxon>Viridiplantae</taxon>
        <taxon>Streptophyta</taxon>
        <taxon>Embryophyta</taxon>
        <taxon>Tracheophyta</taxon>
        <taxon>Spermatophyta</taxon>
        <taxon>Magnoliopsida</taxon>
        <taxon>eudicotyledons</taxon>
        <taxon>Gunneridae</taxon>
        <taxon>Pentapetalae</taxon>
        <taxon>asterids</taxon>
        <taxon>lamiids</taxon>
        <taxon>Solanales</taxon>
        <taxon>Solanaceae</taxon>
        <taxon>Nicotianoideae</taxon>
        <taxon>Nicotianeae</taxon>
        <taxon>Nicotiana</taxon>
    </lineage>
</organism>
<accession>A0A1J6JQ01</accession>
<keyword evidence="2" id="KW-0677">Repeat</keyword>
<evidence type="ECO:0000313" key="3">
    <source>
        <dbReference type="EMBL" id="OIT19858.1"/>
    </source>
</evidence>
<dbReference type="PANTHER" id="PTHR46093">
    <property type="entry name" value="ACYL-COA-BINDING DOMAIN-CONTAINING PROTEIN 5"/>
    <property type="match status" value="1"/>
</dbReference>
<dbReference type="InterPro" id="IPR015915">
    <property type="entry name" value="Kelch-typ_b-propeller"/>
</dbReference>
<dbReference type="SUPFAM" id="SSF117281">
    <property type="entry name" value="Kelch motif"/>
    <property type="match status" value="1"/>
</dbReference>
<comment type="caution">
    <text evidence="3">The sequence shown here is derived from an EMBL/GenBank/DDBJ whole genome shotgun (WGS) entry which is preliminary data.</text>
</comment>
<dbReference type="SMR" id="A0A1J6JQ01"/>
<keyword evidence="4" id="KW-1185">Reference proteome</keyword>
<reference evidence="3" key="1">
    <citation type="submission" date="2016-11" db="EMBL/GenBank/DDBJ databases">
        <title>The genome of Nicotiana attenuata.</title>
        <authorList>
            <person name="Xu S."/>
            <person name="Brockmoeller T."/>
            <person name="Gaquerel E."/>
            <person name="Navarro A."/>
            <person name="Kuhl H."/>
            <person name="Gase K."/>
            <person name="Ling Z."/>
            <person name="Zhou W."/>
            <person name="Kreitzer C."/>
            <person name="Stanke M."/>
            <person name="Tang H."/>
            <person name="Lyons E."/>
            <person name="Pandey P."/>
            <person name="Pandey S.P."/>
            <person name="Timmermann B."/>
            <person name="Baldwin I.T."/>
        </authorList>
    </citation>
    <scope>NUCLEOTIDE SEQUENCE [LARGE SCALE GENOMIC DNA]</scope>
    <source>
        <strain evidence="3">UT</strain>
    </source>
</reference>
<gene>
    <name evidence="3" type="ORF">A4A49_60356</name>
</gene>
<dbReference type="EMBL" id="MJEQ01006104">
    <property type="protein sequence ID" value="OIT19858.1"/>
    <property type="molecule type" value="Genomic_DNA"/>
</dbReference>
<dbReference type="STRING" id="49451.A0A1J6JQ01"/>
<evidence type="ECO:0000313" key="4">
    <source>
        <dbReference type="Proteomes" id="UP000187609"/>
    </source>
</evidence>
<proteinExistence type="predicted"/>
<dbReference type="InterPro" id="IPR006652">
    <property type="entry name" value="Kelch_1"/>
</dbReference>
<dbReference type="PANTHER" id="PTHR46093:SF18">
    <property type="entry name" value="FIBRONECTIN TYPE-III DOMAIN-CONTAINING PROTEIN"/>
    <property type="match status" value="1"/>
</dbReference>
<evidence type="ECO:0000256" key="2">
    <source>
        <dbReference type="ARBA" id="ARBA00022737"/>
    </source>
</evidence>
<sequence length="126" mass="14025">LWFQPECTSSGSDGQVGPNPRAFHVAVSIDCHMFIFGGRSGSRRLGDFWVLDTGKDFFLPWLCELYGGWDGKKWLSYVYILNTSIVFDSNSRDLSVLGTLPPPRCGHTSTMVEKRLLVYGGRGKCG</sequence>
<keyword evidence="1" id="KW-0880">Kelch repeat</keyword>
<protein>
    <submittedName>
        <fullName evidence="3">Uncharacterized protein</fullName>
    </submittedName>
</protein>
<evidence type="ECO:0000256" key="1">
    <source>
        <dbReference type="ARBA" id="ARBA00022441"/>
    </source>
</evidence>
<dbReference type="Proteomes" id="UP000187609">
    <property type="component" value="Unassembled WGS sequence"/>
</dbReference>
<dbReference type="Gene3D" id="2.120.10.80">
    <property type="entry name" value="Kelch-type beta propeller"/>
    <property type="match status" value="2"/>
</dbReference>
<dbReference type="AlphaFoldDB" id="A0A1J6JQ01"/>